<comment type="caution">
    <text evidence="1">The sequence shown here is derived from an EMBL/GenBank/DDBJ whole genome shotgun (WGS) entry which is preliminary data.</text>
</comment>
<evidence type="ECO:0000313" key="1">
    <source>
        <dbReference type="EMBL" id="MDT0309961.1"/>
    </source>
</evidence>
<protein>
    <submittedName>
        <fullName evidence="1">Uncharacterized protein</fullName>
    </submittedName>
</protein>
<evidence type="ECO:0000313" key="2">
    <source>
        <dbReference type="Proteomes" id="UP001183388"/>
    </source>
</evidence>
<dbReference type="Proteomes" id="UP001183388">
    <property type="component" value="Unassembled WGS sequence"/>
</dbReference>
<gene>
    <name evidence="1" type="ORF">RM780_23835</name>
</gene>
<accession>A0ABU2LEH2</accession>
<dbReference type="EMBL" id="JAVREN010000051">
    <property type="protein sequence ID" value="MDT0309961.1"/>
    <property type="molecule type" value="Genomic_DNA"/>
</dbReference>
<name>A0ABU2LEH2_9ACTN</name>
<organism evidence="1 2">
    <name type="scientific">Streptomyces boetiae</name>
    <dbReference type="NCBI Taxonomy" id="3075541"/>
    <lineage>
        <taxon>Bacteria</taxon>
        <taxon>Bacillati</taxon>
        <taxon>Actinomycetota</taxon>
        <taxon>Actinomycetes</taxon>
        <taxon>Kitasatosporales</taxon>
        <taxon>Streptomycetaceae</taxon>
        <taxon>Streptomyces</taxon>
    </lineage>
</organism>
<keyword evidence="2" id="KW-1185">Reference proteome</keyword>
<dbReference type="RefSeq" id="WP_311632933.1">
    <property type="nucleotide sequence ID" value="NZ_JAVREN010000051.1"/>
</dbReference>
<sequence>MTRRPGASPPAWIPRDESGPQLLACGELFDAVRVRVGLAPYVLARLNSASGPVIQDACVWTWLVEPGSARKWSVRGAEIAFGDGAVLVPPLRPEPRTLPRWILPGATPTYLTDPGPLRAALTALAGGPHDA</sequence>
<reference evidence="2" key="1">
    <citation type="submission" date="2023-07" db="EMBL/GenBank/DDBJ databases">
        <title>30 novel species of actinomycetes from the DSMZ collection.</title>
        <authorList>
            <person name="Nouioui I."/>
        </authorList>
    </citation>
    <scope>NUCLEOTIDE SEQUENCE [LARGE SCALE GENOMIC DNA]</scope>
    <source>
        <strain evidence="2">DSM 44917</strain>
    </source>
</reference>
<proteinExistence type="predicted"/>